<reference evidence="1" key="2">
    <citation type="journal article" date="2015" name="Fish Shellfish Immunol.">
        <title>Early steps in the European eel (Anguilla anguilla)-Vibrio vulnificus interaction in the gills: Role of the RtxA13 toxin.</title>
        <authorList>
            <person name="Callol A."/>
            <person name="Pajuelo D."/>
            <person name="Ebbesson L."/>
            <person name="Teles M."/>
            <person name="MacKenzie S."/>
            <person name="Amaro C."/>
        </authorList>
    </citation>
    <scope>NUCLEOTIDE SEQUENCE</scope>
</reference>
<dbReference type="AlphaFoldDB" id="A0A0E9V5C7"/>
<dbReference type="EMBL" id="GBXM01036129">
    <property type="protein sequence ID" value="JAH72448.1"/>
    <property type="molecule type" value="Transcribed_RNA"/>
</dbReference>
<organism evidence="1">
    <name type="scientific">Anguilla anguilla</name>
    <name type="common">European freshwater eel</name>
    <name type="synonym">Muraena anguilla</name>
    <dbReference type="NCBI Taxonomy" id="7936"/>
    <lineage>
        <taxon>Eukaryota</taxon>
        <taxon>Metazoa</taxon>
        <taxon>Chordata</taxon>
        <taxon>Craniata</taxon>
        <taxon>Vertebrata</taxon>
        <taxon>Euteleostomi</taxon>
        <taxon>Actinopterygii</taxon>
        <taxon>Neopterygii</taxon>
        <taxon>Teleostei</taxon>
        <taxon>Anguilliformes</taxon>
        <taxon>Anguillidae</taxon>
        <taxon>Anguilla</taxon>
    </lineage>
</organism>
<name>A0A0E9V5C7_ANGAN</name>
<evidence type="ECO:0000313" key="1">
    <source>
        <dbReference type="EMBL" id="JAH72448.1"/>
    </source>
</evidence>
<sequence length="38" mass="4288">MYLPIFLYSLNHCFLQNNFAVIITGPKNEQAFGSVAII</sequence>
<protein>
    <submittedName>
        <fullName evidence="1">Uncharacterized protein</fullName>
    </submittedName>
</protein>
<accession>A0A0E9V5C7</accession>
<reference evidence="1" key="1">
    <citation type="submission" date="2014-11" db="EMBL/GenBank/DDBJ databases">
        <authorList>
            <person name="Amaro Gonzalez C."/>
        </authorList>
    </citation>
    <scope>NUCLEOTIDE SEQUENCE</scope>
</reference>
<proteinExistence type="predicted"/>